<feature type="coiled-coil region" evidence="1">
    <location>
        <begin position="4"/>
        <end position="38"/>
    </location>
</feature>
<evidence type="ECO:0000313" key="2">
    <source>
        <dbReference type="EMBL" id="MCH80033.1"/>
    </source>
</evidence>
<sequence>MEMKTNFDEKIAIADSQINKLEREKKDISTKSDCLKKTVNESIWEISKLQTEAEAHMSLKKERDTCIQNIFARYNLGSLPKPPFSAEDALNLTNRVKSRLGDLEKDLDDKKVTLLFSLLISYSLLGAFDCTDIGKWQIFKDDFFLLFKFWDLGIFFMKANNTELQMAWDCYLSANESWQNTEAKIQTKREIKVDIIKRIEEKKNKLDSFELQISNINFSQLDERERDSQIRLERMIKQYEESEFEQKKSQNEIKVHNVEQKIKAVNRELVTMASDSTDREKLSILKGGLETKKKQHKKIIDDQKDKIRRVLKGRIPSDKDLKKEITQSSRTVVAEYDELNAKYRELDKEVNVLQMKIQEVDNSLSKHHKDMEC</sequence>
<name>A0A392LYJ4_9FABA</name>
<organism evidence="2 3">
    <name type="scientific">Trifolium medium</name>
    <dbReference type="NCBI Taxonomy" id="97028"/>
    <lineage>
        <taxon>Eukaryota</taxon>
        <taxon>Viridiplantae</taxon>
        <taxon>Streptophyta</taxon>
        <taxon>Embryophyta</taxon>
        <taxon>Tracheophyta</taxon>
        <taxon>Spermatophyta</taxon>
        <taxon>Magnoliopsida</taxon>
        <taxon>eudicotyledons</taxon>
        <taxon>Gunneridae</taxon>
        <taxon>Pentapetalae</taxon>
        <taxon>rosids</taxon>
        <taxon>fabids</taxon>
        <taxon>Fabales</taxon>
        <taxon>Fabaceae</taxon>
        <taxon>Papilionoideae</taxon>
        <taxon>50 kb inversion clade</taxon>
        <taxon>NPAAA clade</taxon>
        <taxon>Hologalegina</taxon>
        <taxon>IRL clade</taxon>
        <taxon>Trifolieae</taxon>
        <taxon>Trifolium</taxon>
    </lineage>
</organism>
<dbReference type="GO" id="GO:0000794">
    <property type="term" value="C:condensed nuclear chromosome"/>
    <property type="evidence" value="ECO:0007669"/>
    <property type="project" value="TreeGrafter"/>
</dbReference>
<dbReference type="GO" id="GO:0051880">
    <property type="term" value="F:G-quadruplex DNA binding"/>
    <property type="evidence" value="ECO:0007669"/>
    <property type="project" value="TreeGrafter"/>
</dbReference>
<dbReference type="EMBL" id="LXQA010000612">
    <property type="protein sequence ID" value="MCH80033.1"/>
    <property type="molecule type" value="Genomic_DNA"/>
</dbReference>
<accession>A0A392LYJ4</accession>
<dbReference type="PANTHER" id="PTHR18867:SF12">
    <property type="entry name" value="DNA REPAIR PROTEIN RAD50"/>
    <property type="match status" value="1"/>
</dbReference>
<keyword evidence="1" id="KW-0175">Coiled coil</keyword>
<dbReference type="GO" id="GO:0007004">
    <property type="term" value="P:telomere maintenance via telomerase"/>
    <property type="evidence" value="ECO:0007669"/>
    <property type="project" value="TreeGrafter"/>
</dbReference>
<proteinExistence type="predicted"/>
<dbReference type="GO" id="GO:0030870">
    <property type="term" value="C:Mre11 complex"/>
    <property type="evidence" value="ECO:0007669"/>
    <property type="project" value="TreeGrafter"/>
</dbReference>
<evidence type="ECO:0000313" key="3">
    <source>
        <dbReference type="Proteomes" id="UP000265520"/>
    </source>
</evidence>
<gene>
    <name evidence="2" type="ORF">A2U01_0000795</name>
</gene>
<dbReference type="GO" id="GO:0070192">
    <property type="term" value="P:chromosome organization involved in meiotic cell cycle"/>
    <property type="evidence" value="ECO:0007669"/>
    <property type="project" value="TreeGrafter"/>
</dbReference>
<comment type="caution">
    <text evidence="2">The sequence shown here is derived from an EMBL/GenBank/DDBJ whole genome shotgun (WGS) entry which is preliminary data.</text>
</comment>
<dbReference type="GO" id="GO:0003691">
    <property type="term" value="F:double-stranded telomeric DNA binding"/>
    <property type="evidence" value="ECO:0007669"/>
    <property type="project" value="TreeGrafter"/>
</dbReference>
<reference evidence="2 3" key="1">
    <citation type="journal article" date="2018" name="Front. Plant Sci.">
        <title>Red Clover (Trifolium pratense) and Zigzag Clover (T. medium) - A Picture of Genomic Similarities and Differences.</title>
        <authorList>
            <person name="Dluhosova J."/>
            <person name="Istvanek J."/>
            <person name="Nedelnik J."/>
            <person name="Repkova J."/>
        </authorList>
    </citation>
    <scope>NUCLEOTIDE SEQUENCE [LARGE SCALE GENOMIC DNA]</scope>
    <source>
        <strain evidence="3">cv. 10/8</strain>
        <tissue evidence="2">Leaf</tissue>
    </source>
</reference>
<dbReference type="GO" id="GO:0006302">
    <property type="term" value="P:double-strand break repair"/>
    <property type="evidence" value="ECO:0007669"/>
    <property type="project" value="TreeGrafter"/>
</dbReference>
<feature type="coiled-coil region" evidence="1">
    <location>
        <begin position="192"/>
        <end position="268"/>
    </location>
</feature>
<keyword evidence="3" id="KW-1185">Reference proteome</keyword>
<dbReference type="GO" id="GO:0000722">
    <property type="term" value="P:telomere maintenance via recombination"/>
    <property type="evidence" value="ECO:0007669"/>
    <property type="project" value="TreeGrafter"/>
</dbReference>
<evidence type="ECO:0000256" key="1">
    <source>
        <dbReference type="SAM" id="Coils"/>
    </source>
</evidence>
<feature type="coiled-coil region" evidence="1">
    <location>
        <begin position="329"/>
        <end position="363"/>
    </location>
</feature>
<dbReference type="PANTHER" id="PTHR18867">
    <property type="entry name" value="RAD50"/>
    <property type="match status" value="1"/>
</dbReference>
<dbReference type="AlphaFoldDB" id="A0A392LYJ4"/>
<protein>
    <submittedName>
        <fullName evidence="2">DNA repair protein RAD50</fullName>
    </submittedName>
</protein>
<dbReference type="Proteomes" id="UP000265520">
    <property type="component" value="Unassembled WGS sequence"/>
</dbReference>
<dbReference type="GO" id="GO:0043047">
    <property type="term" value="F:single-stranded telomeric DNA binding"/>
    <property type="evidence" value="ECO:0007669"/>
    <property type="project" value="TreeGrafter"/>
</dbReference>